<accession>C6H2M7</accession>
<evidence type="ECO:0000313" key="3">
    <source>
        <dbReference type="Proteomes" id="UP000002624"/>
    </source>
</evidence>
<organism evidence="2 3">
    <name type="scientific">Ajellomyces capsulatus (strain H143)</name>
    <name type="common">Darling's disease fungus</name>
    <name type="synonym">Histoplasma capsulatum</name>
    <dbReference type="NCBI Taxonomy" id="544712"/>
    <lineage>
        <taxon>Eukaryota</taxon>
        <taxon>Fungi</taxon>
        <taxon>Dikarya</taxon>
        <taxon>Ascomycota</taxon>
        <taxon>Pezizomycotina</taxon>
        <taxon>Eurotiomycetes</taxon>
        <taxon>Eurotiomycetidae</taxon>
        <taxon>Onygenales</taxon>
        <taxon>Ajellomycetaceae</taxon>
        <taxon>Histoplasma</taxon>
    </lineage>
</organism>
<protein>
    <submittedName>
        <fullName evidence="2">Uncharacterized protein</fullName>
    </submittedName>
</protein>
<evidence type="ECO:0000256" key="1">
    <source>
        <dbReference type="SAM" id="MobiDB-lite"/>
    </source>
</evidence>
<feature type="compositionally biased region" description="Polar residues" evidence="1">
    <location>
        <begin position="199"/>
        <end position="210"/>
    </location>
</feature>
<sequence length="245" mass="26842">MYFLGRSRSVRKESPANGHTNSQKKPLRPQCHNPMAEIRGQRKGRNQTVAQRRSHTLGEDGYPQILQAEVGTTRRSSSTDGLLSRLTGRLQRPFCVSKENSVVVWYVADGRRKGGRDSKADNTRGLRGQQSAKSDHLGALLKTIGDKTIDVTVDIATPPSGIQYLSQAVDCDHLFPRATDRSTRKQLRAGYHRNEEQRNNPFQGLSNSPATKRKPKQDGKAAATVGLAGGRGGCGGEGKQLQGRE</sequence>
<dbReference type="HOGENOM" id="CLU_1133304_0_0_1"/>
<evidence type="ECO:0000313" key="2">
    <source>
        <dbReference type="EMBL" id="EER45380.1"/>
    </source>
</evidence>
<feature type="region of interest" description="Disordered" evidence="1">
    <location>
        <begin position="180"/>
        <end position="245"/>
    </location>
</feature>
<name>C6H2M7_AJECH</name>
<reference evidence="3" key="1">
    <citation type="submission" date="2009-05" db="EMBL/GenBank/DDBJ databases">
        <title>The genome sequence of Ajellomyces capsulatus strain H143.</title>
        <authorList>
            <person name="Champion M."/>
            <person name="Cuomo C.A."/>
            <person name="Ma L.-J."/>
            <person name="Henn M.R."/>
            <person name="Sil A."/>
            <person name="Goldman B."/>
            <person name="Young S.K."/>
            <person name="Kodira C.D."/>
            <person name="Zeng Q."/>
            <person name="Koehrsen M."/>
            <person name="Alvarado L."/>
            <person name="Berlin A.M."/>
            <person name="Borenstein D."/>
            <person name="Chen Z."/>
            <person name="Engels R."/>
            <person name="Freedman E."/>
            <person name="Gellesch M."/>
            <person name="Goldberg J."/>
            <person name="Griggs A."/>
            <person name="Gujja S."/>
            <person name="Heiman D.I."/>
            <person name="Hepburn T.A."/>
            <person name="Howarth C."/>
            <person name="Jen D."/>
            <person name="Larson L."/>
            <person name="Lewis B."/>
            <person name="Mehta T."/>
            <person name="Park D."/>
            <person name="Pearson M."/>
            <person name="Roberts A."/>
            <person name="Saif S."/>
            <person name="Shea T.D."/>
            <person name="Shenoy N."/>
            <person name="Sisk P."/>
            <person name="Stolte C."/>
            <person name="Sykes S."/>
            <person name="Walk T."/>
            <person name="White J."/>
            <person name="Yandava C."/>
            <person name="Klein B."/>
            <person name="McEwen J.G."/>
            <person name="Puccia R."/>
            <person name="Goldman G.H."/>
            <person name="Felipe M.S."/>
            <person name="Nino-Vega G."/>
            <person name="San-Blas G."/>
            <person name="Taylor J.W."/>
            <person name="Mendoza L."/>
            <person name="Galagan J.E."/>
            <person name="Nusbaum C."/>
            <person name="Birren B.W."/>
        </authorList>
    </citation>
    <scope>NUCLEOTIDE SEQUENCE [LARGE SCALE GENOMIC DNA]</scope>
    <source>
        <strain evidence="3">H143</strain>
    </source>
</reference>
<dbReference type="VEuPathDB" id="FungiDB:HCDG_00959"/>
<feature type="region of interest" description="Disordered" evidence="1">
    <location>
        <begin position="112"/>
        <end position="134"/>
    </location>
</feature>
<feature type="compositionally biased region" description="Basic and acidic residues" evidence="1">
    <location>
        <begin position="112"/>
        <end position="124"/>
    </location>
</feature>
<feature type="region of interest" description="Disordered" evidence="1">
    <location>
        <begin position="1"/>
        <end position="64"/>
    </location>
</feature>
<gene>
    <name evidence="2" type="ORF">HCDG_00959</name>
</gene>
<feature type="compositionally biased region" description="Gly residues" evidence="1">
    <location>
        <begin position="227"/>
        <end position="238"/>
    </location>
</feature>
<dbReference type="EMBL" id="GG692419">
    <property type="protein sequence ID" value="EER45380.1"/>
    <property type="molecule type" value="Genomic_DNA"/>
</dbReference>
<dbReference type="Proteomes" id="UP000002624">
    <property type="component" value="Unassembled WGS sequence"/>
</dbReference>
<proteinExistence type="predicted"/>
<dbReference type="AlphaFoldDB" id="C6H2M7"/>